<evidence type="ECO:0000313" key="2">
    <source>
        <dbReference type="EMBL" id="QJW91309.1"/>
    </source>
</evidence>
<keyword evidence="3" id="KW-1185">Reference proteome</keyword>
<protein>
    <recommendedName>
        <fullName evidence="4">Capsule assembly Wzi family protein</fullName>
    </recommendedName>
</protein>
<dbReference type="RefSeq" id="WP_171741157.1">
    <property type="nucleotide sequence ID" value="NZ_CP053435.1"/>
</dbReference>
<reference evidence="2 3" key="1">
    <citation type="submission" date="2020-05" db="EMBL/GenBank/DDBJ databases">
        <title>Genome sequencing of Spirosoma sp. TS118.</title>
        <authorList>
            <person name="Lee J.-H."/>
            <person name="Jeong S."/>
            <person name="Zhao L."/>
            <person name="Jung J.-H."/>
            <person name="Kim M.-K."/>
            <person name="Lim S."/>
        </authorList>
    </citation>
    <scope>NUCLEOTIDE SEQUENCE [LARGE SCALE GENOMIC DNA]</scope>
    <source>
        <strain evidence="2 3">TS118</strain>
    </source>
</reference>
<dbReference type="EMBL" id="CP053435">
    <property type="protein sequence ID" value="QJW91309.1"/>
    <property type="molecule type" value="Genomic_DNA"/>
</dbReference>
<sequence>MLRLFCLLSLLPVFGQAQPDSLSETLVRRPASITAEIGGSAATSQQTPFWLRANRFGIVPITNPFGFVRFSSARTFSWGRKSWFSLDYGVEVVGTVSPSTAYQPARQVLLPEGYGRIRLDRFELVAGRRKQIIGIVDTLLTSGSYSNSGNALPIPQIRFGTTGFVSVPFTHDLLAFHAFFAHGWFGNADSVRNSFLHQKALYVRFGKSTWPVRLYGGLVHNAQWGGQATRPNWGIVSGGQLPSSVKDYWYVITSRQPDSIQTATYTEYDGLNRFGNHLGSWDFAAEITGRQATWLVYLQHPFEDKSGLIWLNAPDALYGLSWRSRSERGLRSRGFNLRRITLEYLDTRRESDRASTQALGGYDGNDDYFNNGQYADGWTYRYRTIGTPFLTPRSETTVVNYGGPGTFRKAIVNNRVQVMHVGLLAALFQQTTVRGLVSISKNYGRFGKSAQDGRGIWQSSLLLEISQPVSWLGGTRLKAAIAADKGVLLPDGVGSYLSLQKTW</sequence>
<accession>A0A6M5YBJ3</accession>
<dbReference type="Proteomes" id="UP000502756">
    <property type="component" value="Chromosome"/>
</dbReference>
<proteinExistence type="predicted"/>
<dbReference type="KEGG" id="stae:HNV11_18965"/>
<feature type="chain" id="PRO_5026903734" description="Capsule assembly Wzi family protein" evidence="1">
    <location>
        <begin position="18"/>
        <end position="503"/>
    </location>
</feature>
<evidence type="ECO:0008006" key="4">
    <source>
        <dbReference type="Google" id="ProtNLM"/>
    </source>
</evidence>
<gene>
    <name evidence="2" type="ORF">HNV11_18965</name>
</gene>
<dbReference type="InterPro" id="IPR038636">
    <property type="entry name" value="Wzi_sf"/>
</dbReference>
<feature type="signal peptide" evidence="1">
    <location>
        <begin position="1"/>
        <end position="17"/>
    </location>
</feature>
<dbReference type="Gene3D" id="2.40.160.130">
    <property type="entry name" value="Capsule assembly protein Wzi"/>
    <property type="match status" value="1"/>
</dbReference>
<dbReference type="AlphaFoldDB" id="A0A6M5YBJ3"/>
<evidence type="ECO:0000313" key="3">
    <source>
        <dbReference type="Proteomes" id="UP000502756"/>
    </source>
</evidence>
<name>A0A6M5YBJ3_9BACT</name>
<organism evidence="2 3">
    <name type="scientific">Spirosoma taeanense</name>
    <dbReference type="NCBI Taxonomy" id="2735870"/>
    <lineage>
        <taxon>Bacteria</taxon>
        <taxon>Pseudomonadati</taxon>
        <taxon>Bacteroidota</taxon>
        <taxon>Cytophagia</taxon>
        <taxon>Cytophagales</taxon>
        <taxon>Cytophagaceae</taxon>
        <taxon>Spirosoma</taxon>
    </lineage>
</organism>
<keyword evidence="1" id="KW-0732">Signal</keyword>
<evidence type="ECO:0000256" key="1">
    <source>
        <dbReference type="SAM" id="SignalP"/>
    </source>
</evidence>